<evidence type="ECO:0000313" key="6">
    <source>
        <dbReference type="Proteomes" id="UP000543030"/>
    </source>
</evidence>
<evidence type="ECO:0000259" key="3">
    <source>
        <dbReference type="PROSITE" id="PS50112"/>
    </source>
</evidence>
<evidence type="ECO:0000259" key="2">
    <source>
        <dbReference type="PROSITE" id="PS50111"/>
    </source>
</evidence>
<proteinExistence type="predicted"/>
<evidence type="ECO:0000256" key="1">
    <source>
        <dbReference type="PROSITE-ProRule" id="PRU00284"/>
    </source>
</evidence>
<dbReference type="InterPro" id="IPR013655">
    <property type="entry name" value="PAS_fold_3"/>
</dbReference>
<dbReference type="CDD" id="cd11386">
    <property type="entry name" value="MCP_signal"/>
    <property type="match status" value="1"/>
</dbReference>
<dbReference type="InterPro" id="IPR035965">
    <property type="entry name" value="PAS-like_dom_sf"/>
</dbReference>
<dbReference type="NCBIfam" id="TIGR00229">
    <property type="entry name" value="sensory_box"/>
    <property type="match status" value="2"/>
</dbReference>
<protein>
    <submittedName>
        <fullName evidence="5">Methyl-accepting chemotaxis protein</fullName>
    </submittedName>
</protein>
<dbReference type="PANTHER" id="PTHR24422">
    <property type="entry name" value="CHEMOTAXIS PROTEIN METHYLTRANSFERASE"/>
    <property type="match status" value="1"/>
</dbReference>
<dbReference type="Gene3D" id="3.30.450.20">
    <property type="entry name" value="PAS domain"/>
    <property type="match status" value="2"/>
</dbReference>
<dbReference type="PROSITE" id="PS50112">
    <property type="entry name" value="PAS"/>
    <property type="match status" value="2"/>
</dbReference>
<dbReference type="Pfam" id="PF13426">
    <property type="entry name" value="PAS_9"/>
    <property type="match status" value="1"/>
</dbReference>
<dbReference type="SMART" id="SM00283">
    <property type="entry name" value="MA"/>
    <property type="match status" value="1"/>
</dbReference>
<dbReference type="InterPro" id="IPR004089">
    <property type="entry name" value="MCPsignal_dom"/>
</dbReference>
<dbReference type="InterPro" id="IPR000014">
    <property type="entry name" value="PAS"/>
</dbReference>
<feature type="domain" description="PAC" evidence="4">
    <location>
        <begin position="214"/>
        <end position="266"/>
    </location>
</feature>
<reference evidence="5 6" key="1">
    <citation type="submission" date="2020-08" db="EMBL/GenBank/DDBJ databases">
        <title>Genomic Encyclopedia of Type Strains, Phase IV (KMG-IV): sequencing the most valuable type-strain genomes for metagenomic binning, comparative biology and taxonomic classification.</title>
        <authorList>
            <person name="Goeker M."/>
        </authorList>
    </citation>
    <scope>NUCLEOTIDE SEQUENCE [LARGE SCALE GENOMIC DNA]</scope>
    <source>
        <strain evidence="5 6">DSM 18233</strain>
    </source>
</reference>
<dbReference type="InterPro" id="IPR001610">
    <property type="entry name" value="PAC"/>
</dbReference>
<dbReference type="CDD" id="cd00130">
    <property type="entry name" value="PAS"/>
    <property type="match status" value="2"/>
</dbReference>
<dbReference type="AlphaFoldDB" id="A0A840RJY7"/>
<keyword evidence="6" id="KW-1185">Reference proteome</keyword>
<dbReference type="SUPFAM" id="SSF58104">
    <property type="entry name" value="Methyl-accepting chemotaxis protein (MCP) signaling domain"/>
    <property type="match status" value="1"/>
</dbReference>
<evidence type="ECO:0000313" key="5">
    <source>
        <dbReference type="EMBL" id="MBB5192616.1"/>
    </source>
</evidence>
<feature type="domain" description="PAC" evidence="4">
    <location>
        <begin position="92"/>
        <end position="144"/>
    </location>
</feature>
<gene>
    <name evidence="5" type="ORF">HNQ50_003360</name>
</gene>
<dbReference type="Gene3D" id="1.10.287.950">
    <property type="entry name" value="Methyl-accepting chemotaxis protein"/>
    <property type="match status" value="1"/>
</dbReference>
<accession>A0A840RJY7</accession>
<name>A0A840RJY7_9NEIS</name>
<dbReference type="EMBL" id="JACHHN010000007">
    <property type="protein sequence ID" value="MBB5192616.1"/>
    <property type="molecule type" value="Genomic_DNA"/>
</dbReference>
<feature type="domain" description="Methyl-accepting transducer" evidence="2">
    <location>
        <begin position="239"/>
        <end position="440"/>
    </location>
</feature>
<sequence>MFNSQLKSRLKTLEQTLQQEQAWKSALDRSTAVIEFAPDGTILDANENFTRTTGYRRDELVGKHHRMLCDTQYANSAEYADFWRRLAQGEYFNGNYKRLGKSGQRLWLEATYNPIFDEHRRVIKVIKFAHDITRQIEDSLAQHNMLEALDRSMAVIEFNMDGTILTANENFLKTTGYRLDEIKGKHHRIFCEPEYRDSVAYADFWRALNRGQFMSGQFKRVARNGSALWMEATYNPIFNSDNQPYKVIKFANDITERMVQQEADAQNARRAYAISEETDVVSEEGKQVIHRAAQEMHDIASTVQSASKLIEELGTKSSQISSIVNTIKEIADQTNLLALNAAIEAARAGEQGRGFAVVADEVRKLAERTGVSTTEIAGMTGKIQEGTRTAIESMGACVMQANDGVGLARQAGDAITRISDSSKQVVRVIGEFSAVKSATV</sequence>
<dbReference type="Pfam" id="PF00015">
    <property type="entry name" value="MCPsignal"/>
    <property type="match status" value="1"/>
</dbReference>
<dbReference type="SMART" id="SM00091">
    <property type="entry name" value="PAS"/>
    <property type="match status" value="2"/>
</dbReference>
<dbReference type="SUPFAM" id="SSF55785">
    <property type="entry name" value="PYP-like sensor domain (PAS domain)"/>
    <property type="match status" value="2"/>
</dbReference>
<feature type="domain" description="PAS" evidence="3">
    <location>
        <begin position="141"/>
        <end position="211"/>
    </location>
</feature>
<dbReference type="PROSITE" id="PS50113">
    <property type="entry name" value="PAC"/>
    <property type="match status" value="2"/>
</dbReference>
<organism evidence="5 6">
    <name type="scientific">Silvimonas terrae</name>
    <dbReference type="NCBI Taxonomy" id="300266"/>
    <lineage>
        <taxon>Bacteria</taxon>
        <taxon>Pseudomonadati</taxon>
        <taxon>Pseudomonadota</taxon>
        <taxon>Betaproteobacteria</taxon>
        <taxon>Neisseriales</taxon>
        <taxon>Chitinibacteraceae</taxon>
        <taxon>Silvimonas</taxon>
    </lineage>
</organism>
<dbReference type="PROSITE" id="PS50111">
    <property type="entry name" value="CHEMOTAXIS_TRANSDUC_2"/>
    <property type="match status" value="1"/>
</dbReference>
<dbReference type="Pfam" id="PF08447">
    <property type="entry name" value="PAS_3"/>
    <property type="match status" value="1"/>
</dbReference>
<comment type="caution">
    <text evidence="5">The sequence shown here is derived from an EMBL/GenBank/DDBJ whole genome shotgun (WGS) entry which is preliminary data.</text>
</comment>
<dbReference type="RefSeq" id="WP_184102286.1">
    <property type="nucleotide sequence ID" value="NZ_JACHHN010000007.1"/>
</dbReference>
<dbReference type="GO" id="GO:0007165">
    <property type="term" value="P:signal transduction"/>
    <property type="evidence" value="ECO:0007669"/>
    <property type="project" value="UniProtKB-KW"/>
</dbReference>
<dbReference type="GO" id="GO:0016020">
    <property type="term" value="C:membrane"/>
    <property type="evidence" value="ECO:0007669"/>
    <property type="project" value="InterPro"/>
</dbReference>
<keyword evidence="1" id="KW-0807">Transducer</keyword>
<evidence type="ECO:0000259" key="4">
    <source>
        <dbReference type="PROSITE" id="PS50113"/>
    </source>
</evidence>
<feature type="domain" description="PAS" evidence="3">
    <location>
        <begin position="19"/>
        <end position="63"/>
    </location>
</feature>
<dbReference type="SMART" id="SM00086">
    <property type="entry name" value="PAC"/>
    <property type="match status" value="2"/>
</dbReference>
<dbReference type="InterPro" id="IPR050903">
    <property type="entry name" value="Bact_Chemotaxis_MeTrfase"/>
</dbReference>
<dbReference type="Proteomes" id="UP000543030">
    <property type="component" value="Unassembled WGS sequence"/>
</dbReference>
<dbReference type="InterPro" id="IPR000700">
    <property type="entry name" value="PAS-assoc_C"/>
</dbReference>
<dbReference type="PANTHER" id="PTHR24422:SF10">
    <property type="entry name" value="CHEMOTAXIS PROTEIN METHYLTRANSFERASE 2"/>
    <property type="match status" value="1"/>
</dbReference>